<feature type="compositionally biased region" description="Low complexity" evidence="1">
    <location>
        <begin position="153"/>
        <end position="162"/>
    </location>
</feature>
<dbReference type="AlphaFoldDB" id="A0A1G7D5E6"/>
<dbReference type="InterPro" id="IPR002477">
    <property type="entry name" value="Peptidoglycan-bd-like"/>
</dbReference>
<dbReference type="Pfam" id="PF05036">
    <property type="entry name" value="SPOR"/>
    <property type="match status" value="1"/>
</dbReference>
<keyword evidence="5" id="KW-1185">Reference proteome</keyword>
<dbReference type="Pfam" id="PF01471">
    <property type="entry name" value="PG_binding_1"/>
    <property type="match status" value="1"/>
</dbReference>
<organism evidence="4 5">
    <name type="scientific">Limimaricola pyoseonensis</name>
    <dbReference type="NCBI Taxonomy" id="521013"/>
    <lineage>
        <taxon>Bacteria</taxon>
        <taxon>Pseudomonadati</taxon>
        <taxon>Pseudomonadota</taxon>
        <taxon>Alphaproteobacteria</taxon>
        <taxon>Rhodobacterales</taxon>
        <taxon>Paracoccaceae</taxon>
        <taxon>Limimaricola</taxon>
    </lineage>
</organism>
<protein>
    <submittedName>
        <fullName evidence="4">Sporulation related domain-containing protein</fullName>
    </submittedName>
</protein>
<feature type="region of interest" description="Disordered" evidence="1">
    <location>
        <begin position="153"/>
        <end position="200"/>
    </location>
</feature>
<dbReference type="Pfam" id="PF13365">
    <property type="entry name" value="Trypsin_2"/>
    <property type="match status" value="1"/>
</dbReference>
<dbReference type="EMBL" id="FNAT01000002">
    <property type="protein sequence ID" value="SDE46250.1"/>
    <property type="molecule type" value="Genomic_DNA"/>
</dbReference>
<evidence type="ECO:0000259" key="2">
    <source>
        <dbReference type="Pfam" id="PF01471"/>
    </source>
</evidence>
<sequence length="628" mass="65596">MARRGNSAGLVRRFALVPGGRAARVACHIHGTGRAIHMKRILLAGLLASGFFSGAGWAQEGGVWLQVEALPTLSRAEARARAYAGRFEDVSGYALGSGWYGIALGPYDPAEARRLLGELKAQGAVPGDAFIADGDAFRSRFWPAGAAARAPGASARVASDAAEPTEEAAERPVEVAAQAAPEAPTPPEETLPEARASEAALSRAERERLQVALRWAGVYDAGIDGAFGAGTRAAMAEWQRQNGFEATGVMTTRQRAALVAAYNGVLEGIGMGPVTDEAAGIAIDMPRDLVRFAEHRPPFAIYEAAGEVPAQVLLISQRGDANRLAGLYEILQTLEIIPREGPRGRNETGFVIEGAGETFTAHAEARLENGEIKGFVLVWPAGDEGRRKRVLDEMKASFVRLPGTLDPAEIAADDAQAIDLVAGLEIRQPLRERSGVFVDEAGAVATVAEAVAGCGEVAIDGIRGAEVLMQDAALGLALLRPARPVAPRGVAQFQTATPRLQDKVAVAGFPYGDALSVPALTFGRLADIRGLDGREEVSRLELRAEPGDAGGPVLDGGGAVLGLLLPGEGRADRQLPEEVALALEAGAILPALDAAGIAARTTDTPQGGTPEALTRRAAEMTALVSCWE</sequence>
<dbReference type="InterPro" id="IPR009003">
    <property type="entry name" value="Peptidase_S1_PA"/>
</dbReference>
<feature type="domain" description="SPOR" evidence="3">
    <location>
        <begin position="60"/>
        <end position="123"/>
    </location>
</feature>
<dbReference type="SUPFAM" id="SSF47090">
    <property type="entry name" value="PGBD-like"/>
    <property type="match status" value="1"/>
</dbReference>
<evidence type="ECO:0000259" key="3">
    <source>
        <dbReference type="Pfam" id="PF05036"/>
    </source>
</evidence>
<proteinExistence type="predicted"/>
<reference evidence="5" key="1">
    <citation type="submission" date="2016-10" db="EMBL/GenBank/DDBJ databases">
        <authorList>
            <person name="Varghese N."/>
            <person name="Submissions S."/>
        </authorList>
    </citation>
    <scope>NUCLEOTIDE SEQUENCE [LARGE SCALE GENOMIC DNA]</scope>
    <source>
        <strain evidence="5">DSM 21424</strain>
    </source>
</reference>
<dbReference type="Proteomes" id="UP000198922">
    <property type="component" value="Unassembled WGS sequence"/>
</dbReference>
<dbReference type="InterPro" id="IPR007730">
    <property type="entry name" value="SPOR-like_dom"/>
</dbReference>
<feature type="domain" description="Peptidoglycan binding-like" evidence="2">
    <location>
        <begin position="203"/>
        <end position="258"/>
    </location>
</feature>
<dbReference type="SUPFAM" id="SSF50494">
    <property type="entry name" value="Trypsin-like serine proteases"/>
    <property type="match status" value="1"/>
</dbReference>
<accession>A0A1G7D5E6</accession>
<evidence type="ECO:0000256" key="1">
    <source>
        <dbReference type="SAM" id="MobiDB-lite"/>
    </source>
</evidence>
<name>A0A1G7D5E6_9RHOB</name>
<dbReference type="Gene3D" id="2.40.10.120">
    <property type="match status" value="1"/>
</dbReference>
<evidence type="ECO:0000313" key="4">
    <source>
        <dbReference type="EMBL" id="SDE46250.1"/>
    </source>
</evidence>
<evidence type="ECO:0000313" key="5">
    <source>
        <dbReference type="Proteomes" id="UP000198922"/>
    </source>
</evidence>
<dbReference type="STRING" id="521013.SAMN04488567_1779"/>
<dbReference type="GO" id="GO:0042834">
    <property type="term" value="F:peptidoglycan binding"/>
    <property type="evidence" value="ECO:0007669"/>
    <property type="project" value="InterPro"/>
</dbReference>
<gene>
    <name evidence="4" type="ORF">SAMN04488567_1779</name>
</gene>
<dbReference type="InterPro" id="IPR036365">
    <property type="entry name" value="PGBD-like_sf"/>
</dbReference>
<dbReference type="InterPro" id="IPR036366">
    <property type="entry name" value="PGBDSf"/>
</dbReference>
<dbReference type="Gene3D" id="1.10.101.10">
    <property type="entry name" value="PGBD-like superfamily/PGBD"/>
    <property type="match status" value="1"/>
</dbReference>